<dbReference type="InterPro" id="IPR050297">
    <property type="entry name" value="LipidA_mod_glycosyltrf_83"/>
</dbReference>
<evidence type="ECO:0000259" key="9">
    <source>
        <dbReference type="Pfam" id="PF13231"/>
    </source>
</evidence>
<dbReference type="PANTHER" id="PTHR33908:SF11">
    <property type="entry name" value="MEMBRANE PROTEIN"/>
    <property type="match status" value="1"/>
</dbReference>
<organism evidence="10 11">
    <name type="scientific">Nocardioides immobilis</name>
    <dbReference type="NCBI Taxonomy" id="2049295"/>
    <lineage>
        <taxon>Bacteria</taxon>
        <taxon>Bacillati</taxon>
        <taxon>Actinomycetota</taxon>
        <taxon>Actinomycetes</taxon>
        <taxon>Propionibacteriales</taxon>
        <taxon>Nocardioidaceae</taxon>
        <taxon>Nocardioides</taxon>
    </lineage>
</organism>
<feature type="transmembrane region" description="Helical" evidence="8">
    <location>
        <begin position="115"/>
        <end position="133"/>
    </location>
</feature>
<keyword evidence="4" id="KW-0808">Transferase</keyword>
<dbReference type="Pfam" id="PF13231">
    <property type="entry name" value="PMT_2"/>
    <property type="match status" value="1"/>
</dbReference>
<dbReference type="PANTHER" id="PTHR33908">
    <property type="entry name" value="MANNOSYLTRANSFERASE YKCB-RELATED"/>
    <property type="match status" value="1"/>
</dbReference>
<evidence type="ECO:0000256" key="6">
    <source>
        <dbReference type="ARBA" id="ARBA00022989"/>
    </source>
</evidence>
<keyword evidence="3" id="KW-0328">Glycosyltransferase</keyword>
<comment type="subcellular location">
    <subcellularLocation>
        <location evidence="1">Cell membrane</location>
        <topology evidence="1">Multi-pass membrane protein</topology>
    </subcellularLocation>
</comment>
<keyword evidence="11" id="KW-1185">Reference proteome</keyword>
<dbReference type="Proteomes" id="UP000283644">
    <property type="component" value="Unassembled WGS sequence"/>
</dbReference>
<protein>
    <recommendedName>
        <fullName evidence="9">Glycosyltransferase RgtA/B/C/D-like domain-containing protein</fullName>
    </recommendedName>
</protein>
<feature type="transmembrane region" description="Helical" evidence="8">
    <location>
        <begin position="321"/>
        <end position="340"/>
    </location>
</feature>
<feature type="transmembrane region" description="Helical" evidence="8">
    <location>
        <begin position="140"/>
        <end position="157"/>
    </location>
</feature>
<reference evidence="10 11" key="1">
    <citation type="submission" date="2018-09" db="EMBL/GenBank/DDBJ databases">
        <title>Genome sequencing of Nocardioides immobilis CCTCC AB 2017083 for comparison to Nocardioides silvaticus.</title>
        <authorList>
            <person name="Li C."/>
            <person name="Wang G."/>
        </authorList>
    </citation>
    <scope>NUCLEOTIDE SEQUENCE [LARGE SCALE GENOMIC DNA]</scope>
    <source>
        <strain evidence="10 11">CCTCC AB 2017083</strain>
    </source>
</reference>
<feature type="transmembrane region" description="Helical" evidence="8">
    <location>
        <begin position="266"/>
        <end position="286"/>
    </location>
</feature>
<keyword evidence="2" id="KW-1003">Cell membrane</keyword>
<evidence type="ECO:0000256" key="2">
    <source>
        <dbReference type="ARBA" id="ARBA00022475"/>
    </source>
</evidence>
<name>A0A417Y2W6_9ACTN</name>
<dbReference type="EMBL" id="QXGH01000015">
    <property type="protein sequence ID" value="RHW26931.1"/>
    <property type="molecule type" value="Genomic_DNA"/>
</dbReference>
<dbReference type="GO" id="GO:0016763">
    <property type="term" value="F:pentosyltransferase activity"/>
    <property type="evidence" value="ECO:0007669"/>
    <property type="project" value="TreeGrafter"/>
</dbReference>
<evidence type="ECO:0000256" key="5">
    <source>
        <dbReference type="ARBA" id="ARBA00022692"/>
    </source>
</evidence>
<accession>A0A417Y2W6</accession>
<evidence type="ECO:0000313" key="11">
    <source>
        <dbReference type="Proteomes" id="UP000283644"/>
    </source>
</evidence>
<keyword evidence="6 8" id="KW-1133">Transmembrane helix</keyword>
<feature type="transmembrane region" description="Helical" evidence="8">
    <location>
        <begin position="207"/>
        <end position="230"/>
    </location>
</feature>
<feature type="transmembrane region" description="Helical" evidence="8">
    <location>
        <begin position="177"/>
        <end position="195"/>
    </location>
</feature>
<feature type="transmembrane region" description="Helical" evidence="8">
    <location>
        <begin position="83"/>
        <end position="103"/>
    </location>
</feature>
<keyword evidence="5 8" id="KW-0812">Transmembrane</keyword>
<evidence type="ECO:0000256" key="7">
    <source>
        <dbReference type="ARBA" id="ARBA00023136"/>
    </source>
</evidence>
<evidence type="ECO:0000313" key="10">
    <source>
        <dbReference type="EMBL" id="RHW26931.1"/>
    </source>
</evidence>
<dbReference type="GO" id="GO:0009103">
    <property type="term" value="P:lipopolysaccharide biosynthetic process"/>
    <property type="evidence" value="ECO:0007669"/>
    <property type="project" value="UniProtKB-ARBA"/>
</dbReference>
<evidence type="ECO:0000256" key="3">
    <source>
        <dbReference type="ARBA" id="ARBA00022676"/>
    </source>
</evidence>
<feature type="domain" description="Glycosyltransferase RgtA/B/C/D-like" evidence="9">
    <location>
        <begin position="86"/>
        <end position="211"/>
    </location>
</feature>
<proteinExistence type="predicted"/>
<evidence type="ECO:0000256" key="1">
    <source>
        <dbReference type="ARBA" id="ARBA00004651"/>
    </source>
</evidence>
<dbReference type="AlphaFoldDB" id="A0A417Y2W6"/>
<evidence type="ECO:0000256" key="4">
    <source>
        <dbReference type="ARBA" id="ARBA00022679"/>
    </source>
</evidence>
<comment type="caution">
    <text evidence="10">The sequence shown here is derived from an EMBL/GenBank/DDBJ whole genome shotgun (WGS) entry which is preliminary data.</text>
</comment>
<dbReference type="InterPro" id="IPR038731">
    <property type="entry name" value="RgtA/B/C-like"/>
</dbReference>
<dbReference type="RefSeq" id="WP_118925497.1">
    <property type="nucleotide sequence ID" value="NZ_QXGH01000015.1"/>
</dbReference>
<keyword evidence="7 8" id="KW-0472">Membrane</keyword>
<dbReference type="OrthoDB" id="5240656at2"/>
<feature type="transmembrane region" description="Helical" evidence="8">
    <location>
        <begin position="293"/>
        <end position="309"/>
    </location>
</feature>
<feature type="transmembrane region" description="Helical" evidence="8">
    <location>
        <begin position="352"/>
        <end position="372"/>
    </location>
</feature>
<dbReference type="GO" id="GO:0005886">
    <property type="term" value="C:plasma membrane"/>
    <property type="evidence" value="ECO:0007669"/>
    <property type="project" value="UniProtKB-SubCell"/>
</dbReference>
<sequence>MLVTILVAAFVVRMVGIRHGLPFAYNPDEELHFVPHAANAADGDLNPGYYENPSALTYLLAAVFKVVFLGSDVSTRLADDPATVYTVARVVVAVLGTVLVWLVHWTATRFFDRTTALVAAAVTAFAFLPVFYSHQALNDVVTLLPVTVALAGSLLAYERGGWRMFVLAGGAVGVAVGTKYLAAPMACVVALAAVLRVVERKERVAPVIGLLCASGVACLVGLFALNPYLLLDFGVFVDQFGGQSSQVATAKLGQQGNAWTYYPGTLLWGFGLLPLAFALGGFAVLLRRNRAHALMLVGFPVLLYLYLATQDRFFARWVLPAYPALAVLAGLGVTIAGERIRDRLSAGRGRVARLGVVALPALAVIVLAQPLADAVRSDLVLSRTDTRTAARGWILDEIPRADRVVLEPSFPASYLDESTLELYPVERPYQAYEARLSPDLLDGYRANGFCWVVVTSHQKDRGLSADLPGARSYYRRLDDESSLEAVFSPYRAGAEAPAFSFDFSFDWYPPAYARPGPLVEVRHLADCRR</sequence>
<evidence type="ECO:0000256" key="8">
    <source>
        <dbReference type="SAM" id="Phobius"/>
    </source>
</evidence>
<gene>
    <name evidence="10" type="ORF">D0Z08_12165</name>
</gene>
<feature type="transmembrane region" description="Helical" evidence="8">
    <location>
        <begin position="55"/>
        <end position="71"/>
    </location>
</feature>